<dbReference type="RefSeq" id="XP_060547834.1">
    <property type="nucleotide sequence ID" value="XM_060691851.1"/>
</dbReference>
<protein>
    <submittedName>
        <fullName evidence="8">SLAM family member 5-like</fullName>
    </submittedName>
</protein>
<evidence type="ECO:0000256" key="5">
    <source>
        <dbReference type="SAM" id="MobiDB-lite"/>
    </source>
</evidence>
<evidence type="ECO:0000256" key="2">
    <source>
        <dbReference type="ARBA" id="ARBA00022729"/>
    </source>
</evidence>
<gene>
    <name evidence="8" type="primary">LOC132711910</name>
</gene>
<evidence type="ECO:0000256" key="3">
    <source>
        <dbReference type="ARBA" id="ARBA00023136"/>
    </source>
</evidence>
<organism evidence="7 8">
    <name type="scientific">Pantherophis guttatus</name>
    <name type="common">Corn snake</name>
    <name type="synonym">Elaphe guttata</name>
    <dbReference type="NCBI Taxonomy" id="94885"/>
    <lineage>
        <taxon>Eukaryota</taxon>
        <taxon>Metazoa</taxon>
        <taxon>Chordata</taxon>
        <taxon>Craniata</taxon>
        <taxon>Vertebrata</taxon>
        <taxon>Euteleostomi</taxon>
        <taxon>Lepidosauria</taxon>
        <taxon>Squamata</taxon>
        <taxon>Bifurcata</taxon>
        <taxon>Unidentata</taxon>
        <taxon>Episquamata</taxon>
        <taxon>Toxicofera</taxon>
        <taxon>Serpentes</taxon>
        <taxon>Colubroidea</taxon>
        <taxon>Colubridae</taxon>
        <taxon>Colubrinae</taxon>
        <taxon>Pantherophis</taxon>
    </lineage>
</organism>
<comment type="subcellular location">
    <subcellularLocation>
        <location evidence="1">Membrane</location>
    </subcellularLocation>
</comment>
<keyword evidence="6" id="KW-1133">Transmembrane helix</keyword>
<evidence type="ECO:0000256" key="4">
    <source>
        <dbReference type="ARBA" id="ARBA00023180"/>
    </source>
</evidence>
<dbReference type="PANTHER" id="PTHR12080">
    <property type="entry name" value="SIGNALING LYMPHOCYTIC ACTIVATION MOLECULE"/>
    <property type="match status" value="1"/>
</dbReference>
<keyword evidence="6" id="KW-0812">Transmembrane</keyword>
<dbReference type="GeneID" id="132711910"/>
<feature type="region of interest" description="Disordered" evidence="5">
    <location>
        <begin position="226"/>
        <end position="250"/>
    </location>
</feature>
<dbReference type="SUPFAM" id="SSF48726">
    <property type="entry name" value="Immunoglobulin"/>
    <property type="match status" value="1"/>
</dbReference>
<proteinExistence type="predicted"/>
<accession>A0ABM3ZHI0</accession>
<name>A0ABM3ZHI0_PANGU</name>
<dbReference type="Gene3D" id="2.60.40.10">
    <property type="entry name" value="Immunoglobulins"/>
    <property type="match status" value="1"/>
</dbReference>
<evidence type="ECO:0000313" key="8">
    <source>
        <dbReference type="RefSeq" id="XP_060547834.1"/>
    </source>
</evidence>
<feature type="transmembrane region" description="Helical" evidence="6">
    <location>
        <begin position="185"/>
        <end position="209"/>
    </location>
</feature>
<keyword evidence="7" id="KW-1185">Reference proteome</keyword>
<evidence type="ECO:0000256" key="6">
    <source>
        <dbReference type="SAM" id="Phobius"/>
    </source>
</evidence>
<dbReference type="InterPro" id="IPR013783">
    <property type="entry name" value="Ig-like_fold"/>
</dbReference>
<keyword evidence="3 6" id="KW-0472">Membrane</keyword>
<evidence type="ECO:0000256" key="1">
    <source>
        <dbReference type="ARBA" id="ARBA00004370"/>
    </source>
</evidence>
<keyword evidence="2" id="KW-0732">Signal</keyword>
<dbReference type="PANTHER" id="PTHR12080:SF48">
    <property type="entry name" value="IMMUNOGLOBULIN SUBTYPE DOMAIN-CONTAINING PROTEIN"/>
    <property type="match status" value="1"/>
</dbReference>
<dbReference type="InterPro" id="IPR015631">
    <property type="entry name" value="CD2/SLAM_rcpt"/>
</dbReference>
<dbReference type="InterPro" id="IPR036179">
    <property type="entry name" value="Ig-like_dom_sf"/>
</dbReference>
<reference evidence="8" key="1">
    <citation type="submission" date="2025-08" db="UniProtKB">
        <authorList>
            <consortium name="RefSeq"/>
        </authorList>
    </citation>
    <scope>IDENTIFICATION</scope>
    <source>
        <tissue evidence="8">Blood</tissue>
    </source>
</reference>
<sequence>MKPPPYQNIYWSKGIGKNSINIAVVNFREPCRLQRSHAAYKNRLWVSKDCQKLVLMNLKKEDAGTYTADIVLQNTTAKESFNLQVRRKLPDSELRLTCISKGAGNGTWQLICSQETWKGEVNFRWISDFYATDETLGSSVMELTSQDLELIVTCEGESKDSIASRTVTLKEVCAGQTKNPSRLPLWALLCLSKVGNLLLLGCLGLLLVVKSRKAAGGRRMLVRFLPASQRRPQPPARHPSSMSNPTDGCD</sequence>
<evidence type="ECO:0000313" key="7">
    <source>
        <dbReference type="Proteomes" id="UP001652622"/>
    </source>
</evidence>
<dbReference type="Proteomes" id="UP001652622">
    <property type="component" value="Unplaced"/>
</dbReference>
<keyword evidence="4" id="KW-0325">Glycoprotein</keyword>